<dbReference type="InterPro" id="IPR003439">
    <property type="entry name" value="ABC_transporter-like_ATP-bd"/>
</dbReference>
<keyword evidence="4" id="KW-1003">Cell membrane</keyword>
<dbReference type="InterPro" id="IPR050086">
    <property type="entry name" value="MetN_ABC_transporter-like"/>
</dbReference>
<evidence type="ECO:0000256" key="2">
    <source>
        <dbReference type="ARBA" id="ARBA00005417"/>
    </source>
</evidence>
<keyword evidence="7 11" id="KW-0067">ATP-binding</keyword>
<dbReference type="InterPro" id="IPR027417">
    <property type="entry name" value="P-loop_NTPase"/>
</dbReference>
<reference evidence="11 12" key="1">
    <citation type="submission" date="2024-11" db="EMBL/GenBank/DDBJ databases">
        <title>Using genomics to understand microbial adaptation to soil warming.</title>
        <authorList>
            <person name="Deangelis K.M. PhD."/>
        </authorList>
    </citation>
    <scope>NUCLEOTIDE SEQUENCE [LARGE SCALE GENOMIC DNA]</scope>
    <source>
        <strain evidence="11 12">GAS97</strain>
    </source>
</reference>
<evidence type="ECO:0000256" key="8">
    <source>
        <dbReference type="ARBA" id="ARBA00022970"/>
    </source>
</evidence>
<keyword evidence="3" id="KW-0813">Transport</keyword>
<evidence type="ECO:0000256" key="6">
    <source>
        <dbReference type="ARBA" id="ARBA00022741"/>
    </source>
</evidence>
<evidence type="ECO:0000256" key="3">
    <source>
        <dbReference type="ARBA" id="ARBA00022448"/>
    </source>
</evidence>
<proteinExistence type="inferred from homology"/>
<evidence type="ECO:0000256" key="7">
    <source>
        <dbReference type="ARBA" id="ARBA00022840"/>
    </source>
</evidence>
<dbReference type="SMART" id="SM00382">
    <property type="entry name" value="AAA"/>
    <property type="match status" value="1"/>
</dbReference>
<dbReference type="CDD" id="cd03262">
    <property type="entry name" value="ABC_HisP_GlnQ"/>
    <property type="match status" value="1"/>
</dbReference>
<keyword evidence="12" id="KW-1185">Reference proteome</keyword>
<evidence type="ECO:0000256" key="9">
    <source>
        <dbReference type="ARBA" id="ARBA00023136"/>
    </source>
</evidence>
<protein>
    <submittedName>
        <fullName evidence="11">Polar amino acid transport system ATP-binding protein</fullName>
    </submittedName>
</protein>
<comment type="caution">
    <text evidence="11">The sequence shown here is derived from an EMBL/GenBank/DDBJ whole genome shotgun (WGS) entry which is preliminary data.</text>
</comment>
<dbReference type="Proteomes" id="UP001620514">
    <property type="component" value="Unassembled WGS sequence"/>
</dbReference>
<comment type="similarity">
    <text evidence="2">Belongs to the ABC transporter superfamily.</text>
</comment>
<dbReference type="SUPFAM" id="SSF52540">
    <property type="entry name" value="P-loop containing nucleoside triphosphate hydrolases"/>
    <property type="match status" value="1"/>
</dbReference>
<feature type="domain" description="ABC transporter" evidence="10">
    <location>
        <begin position="16"/>
        <end position="250"/>
    </location>
</feature>
<keyword evidence="9" id="KW-0472">Membrane</keyword>
<keyword evidence="6" id="KW-0547">Nucleotide-binding</keyword>
<evidence type="ECO:0000256" key="4">
    <source>
        <dbReference type="ARBA" id="ARBA00022475"/>
    </source>
</evidence>
<dbReference type="InterPro" id="IPR030679">
    <property type="entry name" value="ABC_ATPase_HisP-typ"/>
</dbReference>
<dbReference type="GO" id="GO:0005524">
    <property type="term" value="F:ATP binding"/>
    <property type="evidence" value="ECO:0007669"/>
    <property type="project" value="UniProtKB-KW"/>
</dbReference>
<dbReference type="PANTHER" id="PTHR43166">
    <property type="entry name" value="AMINO ACID IMPORT ATP-BINDING PROTEIN"/>
    <property type="match status" value="1"/>
</dbReference>
<gene>
    <name evidence="11" type="ORF">ABH943_004731</name>
</gene>
<dbReference type="InterPro" id="IPR003593">
    <property type="entry name" value="AAA+_ATPase"/>
</dbReference>
<dbReference type="Pfam" id="PF00005">
    <property type="entry name" value="ABC_tran"/>
    <property type="match status" value="1"/>
</dbReference>
<dbReference type="InterPro" id="IPR017871">
    <property type="entry name" value="ABC_transporter-like_CS"/>
</dbReference>
<keyword evidence="5" id="KW-0997">Cell inner membrane</keyword>
<evidence type="ECO:0000256" key="5">
    <source>
        <dbReference type="ARBA" id="ARBA00022519"/>
    </source>
</evidence>
<sequence>MSMELTQPPQLPQPLLRVARIDKSYGSTQILKACSLEIVPKETIVVIGPSGSGKSTLLRCLNLLETVDAGKIFFEGRDLTRERNRQHLVRQEIGMVFQNFELFSHLSAVENIMLAPMKVLGMSRRDAHALALSLLDKVRLRDRADAFPDEISGGQQQRVAIARALAMKPKLMLYDEPTSALDPEMIREVLDVMAELSAEGMTSIVVTHEMGFARRAADKIVFMDAGEVVETATSDAFFSGVVHERARRFLDQILH</sequence>
<evidence type="ECO:0000313" key="11">
    <source>
        <dbReference type="EMBL" id="MFK4444709.1"/>
    </source>
</evidence>
<dbReference type="PROSITE" id="PS00211">
    <property type="entry name" value="ABC_TRANSPORTER_1"/>
    <property type="match status" value="1"/>
</dbReference>
<organism evidence="11 12">
    <name type="scientific">Caballeronia udeis</name>
    <dbReference type="NCBI Taxonomy" id="1232866"/>
    <lineage>
        <taxon>Bacteria</taxon>
        <taxon>Pseudomonadati</taxon>
        <taxon>Pseudomonadota</taxon>
        <taxon>Betaproteobacteria</taxon>
        <taxon>Burkholderiales</taxon>
        <taxon>Burkholderiaceae</taxon>
        <taxon>Caballeronia</taxon>
    </lineage>
</organism>
<evidence type="ECO:0000256" key="1">
    <source>
        <dbReference type="ARBA" id="ARBA00004202"/>
    </source>
</evidence>
<name>A0ABW8MLY9_9BURK</name>
<dbReference type="Gene3D" id="3.40.50.300">
    <property type="entry name" value="P-loop containing nucleotide triphosphate hydrolases"/>
    <property type="match status" value="1"/>
</dbReference>
<dbReference type="PIRSF" id="PIRSF039085">
    <property type="entry name" value="ABC_ATPase_HisP"/>
    <property type="match status" value="1"/>
</dbReference>
<dbReference type="PROSITE" id="PS50893">
    <property type="entry name" value="ABC_TRANSPORTER_2"/>
    <property type="match status" value="1"/>
</dbReference>
<evidence type="ECO:0000313" key="12">
    <source>
        <dbReference type="Proteomes" id="UP001620514"/>
    </source>
</evidence>
<keyword evidence="8" id="KW-0029">Amino-acid transport</keyword>
<dbReference type="RefSeq" id="WP_404609788.1">
    <property type="nucleotide sequence ID" value="NZ_JBIYDN010000015.1"/>
</dbReference>
<dbReference type="EMBL" id="JBIYDN010000015">
    <property type="protein sequence ID" value="MFK4444709.1"/>
    <property type="molecule type" value="Genomic_DNA"/>
</dbReference>
<accession>A0ABW8MLY9</accession>
<dbReference type="PANTHER" id="PTHR43166:SF9">
    <property type="entry name" value="GLUTAMATE_ASPARTATE IMPORT ATP-BINDING PROTEIN GLTL"/>
    <property type="match status" value="1"/>
</dbReference>
<comment type="subcellular location">
    <subcellularLocation>
        <location evidence="1">Cell membrane</location>
        <topology evidence="1">Peripheral membrane protein</topology>
    </subcellularLocation>
</comment>
<evidence type="ECO:0000259" key="10">
    <source>
        <dbReference type="PROSITE" id="PS50893"/>
    </source>
</evidence>